<feature type="compositionally biased region" description="Basic residues" evidence="1">
    <location>
        <begin position="638"/>
        <end position="647"/>
    </location>
</feature>
<sequence length="724" mass="79626">MSLDREDQTLSARLCALPATEHAILLNRFKFLDLVQRVAAADVAEMVQTIGLEALSYKGALETIPTMRAAAAGVTSPASIERPTRRGSLPPQRGHAQDASAAPETVSRQRRRFQTREKELQFVNRLSQPQTHRDALDFQLRKPPRGRQDEGLVYTRTKSPSPHRSGRYDGAAAAAAGELRQRKGARGRHGPSDNDNDNDNNNDDDDDVVIDSSDDRWALGGGSPKVRFASDVRSLPLSTPQQAFEQPAREPGFRDASPVARRRSIPPGTEGNFPTAEAEGAANVGGGERTRRQLEATSPVEQQQQQHQQQQQQQQRRQQPQQQTDTSLNPLTEIATPRTTQSSATRYRGHLAPKAKPKAAADVPRVPMEVIRHASALLMGRGVAHAPGHIPSPSAGAVDPQQPPHASTQSASWDAQTPHFPSGTSQSLLQSSSARRGVRRGELETQTGQTPILAMQRALSDEAIAELASAVERMLQDHRAVLDGIMKDKESLPSEAATPTRKKEKGLHGASTEVGGDGVGGSASRIKGKPAAPRAAPTADESARIVQQAHDALEDISDEEDELLLVSRLQRQVGAMDRELEVIEQRERQRYGVSGEGREGHEEDEGERFLRPTESTRRDGRRVVIDEPNRTPSGAAAKRGRGRRHRRRGEIPRAIVERLRSFQKENLEYVRYTEKQWNTSHVTEQVFAQRLTEALAEDAFQEVLQEVGGILDTYVEGLVLHELQ</sequence>
<dbReference type="Proteomes" id="UP000284403">
    <property type="component" value="Unassembled WGS sequence"/>
</dbReference>
<dbReference type="GeneID" id="40315838"/>
<feature type="region of interest" description="Disordered" evidence="1">
    <location>
        <begin position="490"/>
        <end position="541"/>
    </location>
</feature>
<evidence type="ECO:0000313" key="2">
    <source>
        <dbReference type="EMBL" id="RNF25344.1"/>
    </source>
</evidence>
<dbReference type="EMBL" id="MKKU01000087">
    <property type="protein sequence ID" value="RNF25344.1"/>
    <property type="molecule type" value="Genomic_DNA"/>
</dbReference>
<dbReference type="OrthoDB" id="278826at2759"/>
<organism evidence="2 3">
    <name type="scientific">Trypanosoma conorhini</name>
    <dbReference type="NCBI Taxonomy" id="83891"/>
    <lineage>
        <taxon>Eukaryota</taxon>
        <taxon>Discoba</taxon>
        <taxon>Euglenozoa</taxon>
        <taxon>Kinetoplastea</taxon>
        <taxon>Metakinetoplastina</taxon>
        <taxon>Trypanosomatida</taxon>
        <taxon>Trypanosomatidae</taxon>
        <taxon>Trypanosoma</taxon>
    </lineage>
</organism>
<protein>
    <submittedName>
        <fullName evidence="2">Uncharacterized protein</fullName>
    </submittedName>
</protein>
<comment type="caution">
    <text evidence="2">The sequence shown here is derived from an EMBL/GenBank/DDBJ whole genome shotgun (WGS) entry which is preliminary data.</text>
</comment>
<feature type="compositionally biased region" description="Acidic residues" evidence="1">
    <location>
        <begin position="194"/>
        <end position="209"/>
    </location>
</feature>
<dbReference type="RefSeq" id="XP_029230705.1">
    <property type="nucleotide sequence ID" value="XM_029369156.1"/>
</dbReference>
<evidence type="ECO:0000256" key="1">
    <source>
        <dbReference type="SAM" id="MobiDB-lite"/>
    </source>
</evidence>
<evidence type="ECO:0000313" key="3">
    <source>
        <dbReference type="Proteomes" id="UP000284403"/>
    </source>
</evidence>
<name>A0A422Q5W7_9TRYP</name>
<feature type="region of interest" description="Disordered" evidence="1">
    <location>
        <begin position="592"/>
        <end position="647"/>
    </location>
</feature>
<feature type="region of interest" description="Disordered" evidence="1">
    <location>
        <begin position="72"/>
        <end position="362"/>
    </location>
</feature>
<feature type="compositionally biased region" description="Basic and acidic residues" evidence="1">
    <location>
        <begin position="592"/>
        <end position="629"/>
    </location>
</feature>
<proteinExistence type="predicted"/>
<keyword evidence="3" id="KW-1185">Reference proteome</keyword>
<accession>A0A422Q5W7</accession>
<feature type="compositionally biased region" description="Basic and acidic residues" evidence="1">
    <location>
        <begin position="131"/>
        <end position="150"/>
    </location>
</feature>
<feature type="region of interest" description="Disordered" evidence="1">
    <location>
        <begin position="384"/>
        <end position="449"/>
    </location>
</feature>
<feature type="compositionally biased region" description="Basic residues" evidence="1">
    <location>
        <begin position="347"/>
        <end position="357"/>
    </location>
</feature>
<feature type="compositionally biased region" description="Low complexity" evidence="1">
    <location>
        <begin position="302"/>
        <end position="323"/>
    </location>
</feature>
<reference evidence="2 3" key="1">
    <citation type="journal article" date="2018" name="BMC Genomics">
        <title>Genomic comparison of Trypanosoma conorhini and Trypanosoma rangeli to Trypanosoma cruzi strains of high and low virulence.</title>
        <authorList>
            <person name="Bradwell K.R."/>
            <person name="Koparde V.N."/>
            <person name="Matveyev A.V."/>
            <person name="Serrano M.G."/>
            <person name="Alves J.M."/>
            <person name="Parikh H."/>
            <person name="Huang B."/>
            <person name="Lee V."/>
            <person name="Espinosa-Alvarez O."/>
            <person name="Ortiz P.A."/>
            <person name="Costa-Martins A.G."/>
            <person name="Teixeira M.M."/>
            <person name="Buck G.A."/>
        </authorList>
    </citation>
    <scope>NUCLEOTIDE SEQUENCE [LARGE SCALE GENOMIC DNA]</scope>
    <source>
        <strain evidence="2 3">025E</strain>
    </source>
</reference>
<dbReference type="AlphaFoldDB" id="A0A422Q5W7"/>
<gene>
    <name evidence="2" type="ORF">Tco025E_02227</name>
</gene>
<feature type="compositionally biased region" description="Polar residues" evidence="1">
    <location>
        <begin position="404"/>
        <end position="415"/>
    </location>
</feature>